<evidence type="ECO:0000313" key="1">
    <source>
        <dbReference type="EMBL" id="KAF8794119.1"/>
    </source>
</evidence>
<comment type="caution">
    <text evidence="1">The sequence shown here is derived from an EMBL/GenBank/DDBJ whole genome shotgun (WGS) entry which is preliminary data.</text>
</comment>
<keyword evidence="2" id="KW-1185">Reference proteome</keyword>
<reference evidence="1" key="1">
    <citation type="journal article" date="2020" name="bioRxiv">
        <title>Chromosome-level reference genome of the European wasp spider Argiope bruennichi: a resource for studies on range expansion and evolutionary adaptation.</title>
        <authorList>
            <person name="Sheffer M.M."/>
            <person name="Hoppe A."/>
            <person name="Krehenwinkel H."/>
            <person name="Uhl G."/>
            <person name="Kuss A.W."/>
            <person name="Jensen L."/>
            <person name="Jensen C."/>
            <person name="Gillespie R.G."/>
            <person name="Hoff K.J."/>
            <person name="Prost S."/>
        </authorList>
    </citation>
    <scope>NUCLEOTIDE SEQUENCE</scope>
</reference>
<protein>
    <submittedName>
        <fullName evidence="1">Uncharacterized protein</fullName>
    </submittedName>
</protein>
<evidence type="ECO:0000313" key="2">
    <source>
        <dbReference type="Proteomes" id="UP000807504"/>
    </source>
</evidence>
<organism evidence="1 2">
    <name type="scientific">Argiope bruennichi</name>
    <name type="common">Wasp spider</name>
    <name type="synonym">Aranea bruennichi</name>
    <dbReference type="NCBI Taxonomy" id="94029"/>
    <lineage>
        <taxon>Eukaryota</taxon>
        <taxon>Metazoa</taxon>
        <taxon>Ecdysozoa</taxon>
        <taxon>Arthropoda</taxon>
        <taxon>Chelicerata</taxon>
        <taxon>Arachnida</taxon>
        <taxon>Araneae</taxon>
        <taxon>Araneomorphae</taxon>
        <taxon>Entelegynae</taxon>
        <taxon>Araneoidea</taxon>
        <taxon>Araneidae</taxon>
        <taxon>Argiope</taxon>
    </lineage>
</organism>
<gene>
    <name evidence="1" type="ORF">HNY73_002131</name>
</gene>
<dbReference type="AlphaFoldDB" id="A0A8T0FWU4"/>
<proteinExistence type="predicted"/>
<name>A0A8T0FWU4_ARGBR</name>
<accession>A0A8T0FWU4</accession>
<dbReference type="Proteomes" id="UP000807504">
    <property type="component" value="Unassembled WGS sequence"/>
</dbReference>
<reference evidence="1" key="2">
    <citation type="submission" date="2020-06" db="EMBL/GenBank/DDBJ databases">
        <authorList>
            <person name="Sheffer M."/>
        </authorList>
    </citation>
    <scope>NUCLEOTIDE SEQUENCE</scope>
</reference>
<dbReference type="EMBL" id="JABXBU010000002">
    <property type="protein sequence ID" value="KAF8794119.1"/>
    <property type="molecule type" value="Genomic_DNA"/>
</dbReference>
<sequence length="75" mass="8021">MLMHLQAGVSQLSNNNANLDELSSANPDHMGYGWPSRVTGATEIGECEGLGFQNATRNLSASAREAPRCSRTNIT</sequence>